<organism evidence="7 8">
    <name type="scientific">Durusdinium trenchii</name>
    <dbReference type="NCBI Taxonomy" id="1381693"/>
    <lineage>
        <taxon>Eukaryota</taxon>
        <taxon>Sar</taxon>
        <taxon>Alveolata</taxon>
        <taxon>Dinophyceae</taxon>
        <taxon>Suessiales</taxon>
        <taxon>Symbiodiniaceae</taxon>
        <taxon>Durusdinium</taxon>
    </lineage>
</organism>
<dbReference type="InterPro" id="IPR048898">
    <property type="entry name" value="OB_NMD3"/>
</dbReference>
<name>A0ABP0KE25_9DINO</name>
<dbReference type="SMART" id="SM00356">
    <property type="entry name" value="ZnF_C3H1"/>
    <property type="match status" value="1"/>
</dbReference>
<keyword evidence="8" id="KW-1185">Reference proteome</keyword>
<evidence type="ECO:0000256" key="5">
    <source>
        <dbReference type="SAM" id="MobiDB-lite"/>
    </source>
</evidence>
<evidence type="ECO:0000256" key="3">
    <source>
        <dbReference type="ARBA" id="ARBA00022833"/>
    </source>
</evidence>
<dbReference type="Pfam" id="PF18044">
    <property type="entry name" value="zf-CCCH_4"/>
    <property type="match status" value="1"/>
</dbReference>
<evidence type="ECO:0000313" key="7">
    <source>
        <dbReference type="EMBL" id="CAK9024799.1"/>
    </source>
</evidence>
<keyword evidence="3 4" id="KW-0862">Zinc</keyword>
<dbReference type="Proteomes" id="UP001642484">
    <property type="component" value="Unassembled WGS sequence"/>
</dbReference>
<dbReference type="InterPro" id="IPR039768">
    <property type="entry name" value="Nmd3"/>
</dbReference>
<protein>
    <recommendedName>
        <fullName evidence="6">C3H1-type domain-containing protein</fullName>
    </recommendedName>
</protein>
<dbReference type="PANTHER" id="PTHR12746">
    <property type="entry name" value="NONSENSE-MEDIATED MRNA DECAY PROTEIN 3"/>
    <property type="match status" value="1"/>
</dbReference>
<accession>A0ABP0KE25</accession>
<dbReference type="InterPro" id="IPR041367">
    <property type="entry name" value="Znf-CCCH_4"/>
</dbReference>
<reference evidence="7 8" key="1">
    <citation type="submission" date="2024-02" db="EMBL/GenBank/DDBJ databases">
        <authorList>
            <person name="Chen Y."/>
            <person name="Shah S."/>
            <person name="Dougan E. K."/>
            <person name="Thang M."/>
            <person name="Chan C."/>
        </authorList>
    </citation>
    <scope>NUCLEOTIDE SEQUENCE [LARGE SCALE GENOMIC DNA]</scope>
</reference>
<dbReference type="InterPro" id="IPR000571">
    <property type="entry name" value="Znf_CCCH"/>
</dbReference>
<sequence length="545" mass="60702">MGAKLWGRPEALGGLPPLMLCTKAAAHLVLVDPATQRTVEVAASEYWKKPFSSVAIPSKLTEFIVLDVNEEGPPGRGHCEFEVARASDFGQNDERLLVRSHLGGGKLQVGDSVLGYDLRTLHLMGVDDEELSAVPLEVYLVKKKRPERARPKRRPGKGSRLAQLRQAKAQEASIESALQAEAEVAEVAEADGAEEDEAMKQAADLLLSQLLDFPARREARGHRGSGRTRGLGEYCTFAHTPSELRAWPWPTEVAEHWKGQVSVGVVEHAMFWDLPPSGTTDVVCNRSTVLGNPFGACSYASEGERAKLAPADEQGWRVQEHEVLVGAFDRYLQVVLDTTSSKPLEEEVLRIAEEQSLQLSEAWLQYRPARAQVLKALESLASRVRGGQRLRLLCHCRPHVRCHAESLKRYLDQFALESASPSSPSRDRHDRSTAHGVPTDLNGCLWPGTVPHAERCSVQTKQYVCQRDQRALDPETMKGYCAQCWSHHSRVYRWPAFEDSWPTECYFEDYVPKWNTNGSAICWYYQNGCCKFGDSCPFSHVSKGG</sequence>
<proteinExistence type="predicted"/>
<keyword evidence="2 4" id="KW-0863">Zinc-finger</keyword>
<keyword evidence="1 4" id="KW-0479">Metal-binding</keyword>
<evidence type="ECO:0000259" key="6">
    <source>
        <dbReference type="PROSITE" id="PS50103"/>
    </source>
</evidence>
<comment type="caution">
    <text evidence="7">The sequence shown here is derived from an EMBL/GenBank/DDBJ whole genome shotgun (WGS) entry which is preliminary data.</text>
</comment>
<feature type="zinc finger region" description="C3H1-type" evidence="4">
    <location>
        <begin position="516"/>
        <end position="543"/>
    </location>
</feature>
<dbReference type="EMBL" id="CAXAMN010008335">
    <property type="protein sequence ID" value="CAK9024799.1"/>
    <property type="molecule type" value="Genomic_DNA"/>
</dbReference>
<evidence type="ECO:0000256" key="1">
    <source>
        <dbReference type="ARBA" id="ARBA00022723"/>
    </source>
</evidence>
<dbReference type="PANTHER" id="PTHR12746:SF2">
    <property type="entry name" value="60S RIBOSOMAL EXPORT PROTEIN NMD3"/>
    <property type="match status" value="1"/>
</dbReference>
<feature type="domain" description="C3H1-type" evidence="6">
    <location>
        <begin position="516"/>
        <end position="543"/>
    </location>
</feature>
<dbReference type="PROSITE" id="PS50103">
    <property type="entry name" value="ZF_C3H1"/>
    <property type="match status" value="1"/>
</dbReference>
<dbReference type="SUPFAM" id="SSF90229">
    <property type="entry name" value="CCCH zinc finger"/>
    <property type="match status" value="1"/>
</dbReference>
<evidence type="ECO:0000256" key="2">
    <source>
        <dbReference type="ARBA" id="ARBA00022771"/>
    </source>
</evidence>
<dbReference type="Gene3D" id="4.10.1000.10">
    <property type="entry name" value="Zinc finger, CCCH-type"/>
    <property type="match status" value="1"/>
</dbReference>
<dbReference type="Pfam" id="PF21192">
    <property type="entry name" value="OB_NMD3"/>
    <property type="match status" value="1"/>
</dbReference>
<gene>
    <name evidence="7" type="ORF">CCMP2556_LOCUS15768</name>
</gene>
<feature type="compositionally biased region" description="Basic residues" evidence="5">
    <location>
        <begin position="145"/>
        <end position="157"/>
    </location>
</feature>
<evidence type="ECO:0000256" key="4">
    <source>
        <dbReference type="PROSITE-ProRule" id="PRU00723"/>
    </source>
</evidence>
<dbReference type="InterPro" id="IPR036855">
    <property type="entry name" value="Znf_CCCH_sf"/>
</dbReference>
<evidence type="ECO:0000313" key="8">
    <source>
        <dbReference type="Proteomes" id="UP001642484"/>
    </source>
</evidence>
<feature type="region of interest" description="Disordered" evidence="5">
    <location>
        <begin position="145"/>
        <end position="166"/>
    </location>
</feature>